<comment type="similarity">
    <text evidence="2">Belongs to the HAD-like hydrolase superfamily. CbbY/CbbZ/Gph/YieH family.</text>
</comment>
<dbReference type="GO" id="GO:0003824">
    <property type="term" value="F:catalytic activity"/>
    <property type="evidence" value="ECO:0007669"/>
    <property type="project" value="UniProtKB-ARBA"/>
</dbReference>
<dbReference type="NCBIfam" id="TIGR01509">
    <property type="entry name" value="HAD-SF-IA-v3"/>
    <property type="match status" value="1"/>
</dbReference>
<dbReference type="InterPro" id="IPR023214">
    <property type="entry name" value="HAD_sf"/>
</dbReference>
<dbReference type="InterPro" id="IPR023198">
    <property type="entry name" value="PGP-like_dom2"/>
</dbReference>
<dbReference type="Pfam" id="PF13419">
    <property type="entry name" value="HAD_2"/>
    <property type="match status" value="1"/>
</dbReference>
<dbReference type="InterPro" id="IPR051600">
    <property type="entry name" value="Beta-PGM-like"/>
</dbReference>
<dbReference type="PANTHER" id="PTHR46193">
    <property type="entry name" value="6-PHOSPHOGLUCONATE PHOSPHATASE"/>
    <property type="match status" value="1"/>
</dbReference>
<evidence type="ECO:0000256" key="1">
    <source>
        <dbReference type="ARBA" id="ARBA00001946"/>
    </source>
</evidence>
<organism evidence="6 7">
    <name type="scientific">Chryseosolibacter histidini</name>
    <dbReference type="NCBI Taxonomy" id="2782349"/>
    <lineage>
        <taxon>Bacteria</taxon>
        <taxon>Pseudomonadati</taxon>
        <taxon>Bacteroidota</taxon>
        <taxon>Cytophagia</taxon>
        <taxon>Cytophagales</taxon>
        <taxon>Chryseotaleaceae</taxon>
        <taxon>Chryseosolibacter</taxon>
    </lineage>
</organism>
<evidence type="ECO:0000256" key="2">
    <source>
        <dbReference type="ARBA" id="ARBA00006171"/>
    </source>
</evidence>
<dbReference type="EMBL" id="JAHESF010000038">
    <property type="protein sequence ID" value="MBT1700296.1"/>
    <property type="molecule type" value="Genomic_DNA"/>
</dbReference>
<dbReference type="GO" id="GO:0046872">
    <property type="term" value="F:metal ion binding"/>
    <property type="evidence" value="ECO:0007669"/>
    <property type="project" value="UniProtKB-KW"/>
</dbReference>
<keyword evidence="5" id="KW-0119">Carbohydrate metabolism</keyword>
<evidence type="ECO:0000256" key="3">
    <source>
        <dbReference type="ARBA" id="ARBA00022723"/>
    </source>
</evidence>
<dbReference type="InterPro" id="IPR041492">
    <property type="entry name" value="HAD_2"/>
</dbReference>
<comment type="caution">
    <text evidence="6">The sequence shown here is derived from an EMBL/GenBank/DDBJ whole genome shotgun (WGS) entry which is preliminary data.</text>
</comment>
<accession>A0AAP2GLE2</accession>
<name>A0AAP2GLE2_9BACT</name>
<comment type="cofactor">
    <cofactor evidence="1">
        <name>Mg(2+)</name>
        <dbReference type="ChEBI" id="CHEBI:18420"/>
    </cofactor>
</comment>
<sequence length="208" mass="23379">MDGVIIDSNPFHKISLKQFCKKYGYDLTEEQLREKIYGRTNKDWIVNVFGPLDEQKLRAYADEKEALFREIYKNDIKPVDGLVAFLQKLEALGLPRAIATSAPRANVDFTLSKTGTGKYFPVILDESFVSKGKPDPEIYLRTAAALKFEPANCIVFEDSLSGVKAGKSAGCKVVGITTTHTREELHETDLVIDDFTNLDPQELIKKLF</sequence>
<gene>
    <name evidence="6" type="ORF">KK083_25645</name>
</gene>
<keyword evidence="3" id="KW-0479">Metal-binding</keyword>
<evidence type="ECO:0000313" key="7">
    <source>
        <dbReference type="Proteomes" id="UP001319200"/>
    </source>
</evidence>
<reference evidence="6 7" key="1">
    <citation type="submission" date="2021-05" db="EMBL/GenBank/DDBJ databases">
        <title>A Polyphasic approach of four new species of the genus Ohtaekwangia: Ohtaekwangia histidinii sp. nov., Ohtaekwangia cretensis sp. nov., Ohtaekwangia indiensis sp. nov., Ohtaekwangia reichenbachii sp. nov. from diverse environment.</title>
        <authorList>
            <person name="Octaviana S."/>
        </authorList>
    </citation>
    <scope>NUCLEOTIDE SEQUENCE [LARGE SCALE GENOMIC DNA]</scope>
    <source>
        <strain evidence="6 7">PWU4</strain>
    </source>
</reference>
<dbReference type="Proteomes" id="UP001319200">
    <property type="component" value="Unassembled WGS sequence"/>
</dbReference>
<dbReference type="InterPro" id="IPR036412">
    <property type="entry name" value="HAD-like_sf"/>
</dbReference>
<proteinExistence type="inferred from homology"/>
<dbReference type="Gene3D" id="1.10.150.240">
    <property type="entry name" value="Putative phosphatase, domain 2"/>
    <property type="match status" value="1"/>
</dbReference>
<evidence type="ECO:0000256" key="4">
    <source>
        <dbReference type="ARBA" id="ARBA00022842"/>
    </source>
</evidence>
<evidence type="ECO:0000313" key="6">
    <source>
        <dbReference type="EMBL" id="MBT1700296.1"/>
    </source>
</evidence>
<dbReference type="InterPro" id="IPR006439">
    <property type="entry name" value="HAD-SF_hydro_IA"/>
</dbReference>
<dbReference type="AlphaFoldDB" id="A0AAP2GLE2"/>
<evidence type="ECO:0000256" key="5">
    <source>
        <dbReference type="ARBA" id="ARBA00023277"/>
    </source>
</evidence>
<dbReference type="PANTHER" id="PTHR46193:SF18">
    <property type="entry name" value="HEXITOL PHOSPHATASE B"/>
    <property type="match status" value="1"/>
</dbReference>
<keyword evidence="7" id="KW-1185">Reference proteome</keyword>
<protein>
    <submittedName>
        <fullName evidence="6">HAD family phosphatase</fullName>
    </submittedName>
</protein>
<dbReference type="Gene3D" id="3.40.50.1000">
    <property type="entry name" value="HAD superfamily/HAD-like"/>
    <property type="match status" value="1"/>
</dbReference>
<keyword evidence="4" id="KW-0460">Magnesium</keyword>
<dbReference type="SUPFAM" id="SSF56784">
    <property type="entry name" value="HAD-like"/>
    <property type="match status" value="1"/>
</dbReference>